<dbReference type="GO" id="GO:0016740">
    <property type="term" value="F:transferase activity"/>
    <property type="evidence" value="ECO:0007669"/>
    <property type="project" value="UniProtKB-KW"/>
</dbReference>
<dbReference type="Pfam" id="PF12686">
    <property type="entry name" value="DUF3800"/>
    <property type="match status" value="1"/>
</dbReference>
<dbReference type="RefSeq" id="WP_104588140.1">
    <property type="nucleotide sequence ID" value="NZ_JAFFQK010000067.1"/>
</dbReference>
<dbReference type="InterPro" id="IPR024524">
    <property type="entry name" value="DUF3800"/>
</dbReference>
<name>A0A2S7DCA1_9XANT</name>
<sequence length="298" mass="33934">MTRRKDAASGAGSALHAGQFSLALEEPRPSPTSPPGDARLLDRYSKYIVYVDESGDHGLESIDPNYPVFVLAFCVFHKQYYAQKVVPAIEAFKFKHFGHDSVVLHEHDIRKEKGEFRFSDRLQKQSFLEELTEIIDHSNFILISCVIAKSRLREGSQLDNNPYHLALGFCLETLFEFLGEKRQTHCPTHVVVECRGKKEDRDLELEFRRICDGANRWGSPLPFSIVFADKKTNSSGLQLADLVARPIGLSVIRPQNANRAFEILRQKFYCKGGRKQLGIDFEGWGYKIFPPSDSEKPR</sequence>
<dbReference type="EMBL" id="MDEH01000010">
    <property type="protein sequence ID" value="PPU71419.1"/>
    <property type="molecule type" value="Genomic_DNA"/>
</dbReference>
<proteinExistence type="predicted"/>
<comment type="caution">
    <text evidence="1">The sequence shown here is derived from an EMBL/GenBank/DDBJ whole genome shotgun (WGS) entry which is preliminary data.</text>
</comment>
<keyword evidence="1" id="KW-0808">Transferase</keyword>
<evidence type="ECO:0000313" key="2">
    <source>
        <dbReference type="Proteomes" id="UP000239865"/>
    </source>
</evidence>
<protein>
    <submittedName>
        <fullName evidence="1">3-deoxy-D-manno-octulosonic acid transferase</fullName>
    </submittedName>
</protein>
<dbReference type="AlphaFoldDB" id="A0A2S7DCA1"/>
<accession>A0A2S7DCA1</accession>
<evidence type="ECO:0000313" key="1">
    <source>
        <dbReference type="EMBL" id="PPU71419.1"/>
    </source>
</evidence>
<dbReference type="Proteomes" id="UP000239865">
    <property type="component" value="Unassembled WGS sequence"/>
</dbReference>
<organism evidence="1 2">
    <name type="scientific">Xanthomonas melonis</name>
    <dbReference type="NCBI Taxonomy" id="56456"/>
    <lineage>
        <taxon>Bacteria</taxon>
        <taxon>Pseudomonadati</taxon>
        <taxon>Pseudomonadota</taxon>
        <taxon>Gammaproteobacteria</taxon>
        <taxon>Lysobacterales</taxon>
        <taxon>Lysobacteraceae</taxon>
        <taxon>Xanthomonas</taxon>
    </lineage>
</organism>
<dbReference type="OrthoDB" id="507950at2"/>
<reference evidence="1 2" key="1">
    <citation type="submission" date="2016-08" db="EMBL/GenBank/DDBJ databases">
        <authorList>
            <person name="Seilhamer J.J."/>
        </authorList>
    </citation>
    <scope>NUCLEOTIDE SEQUENCE [LARGE SCALE GENOMIC DNA]</scope>
    <source>
        <strain evidence="1 2">CFBP4644</strain>
    </source>
</reference>
<gene>
    <name evidence="1" type="ORF">XmelCFBP4644_15590</name>
</gene>